<reference evidence="12 13" key="1">
    <citation type="journal article" date="2011" name="Proc. Natl. Acad. Sci. U.S.A.">
        <title>Comparative genomics of xylose-fermenting fungi for enhanced biofuel production.</title>
        <authorList>
            <person name="Wohlbach D.J."/>
            <person name="Kuo A."/>
            <person name="Sato T.K."/>
            <person name="Potts K.M."/>
            <person name="Salamov A.A."/>
            <person name="LaButti K.M."/>
            <person name="Sun H."/>
            <person name="Clum A."/>
            <person name="Pangilinan J.L."/>
            <person name="Lindquist E.A."/>
            <person name="Lucas S."/>
            <person name="Lapidus A."/>
            <person name="Jin M."/>
            <person name="Gunawan C."/>
            <person name="Balan V."/>
            <person name="Dale B.E."/>
            <person name="Jeffries T.W."/>
            <person name="Zinkel R."/>
            <person name="Barry K.W."/>
            <person name="Grigoriev I.V."/>
            <person name="Gasch A.P."/>
        </authorList>
    </citation>
    <scope>NUCLEOTIDE SEQUENCE [LARGE SCALE GENOMIC DNA]</scope>
    <source>
        <strain evidence="13">ATCC 10573 / BCRC 21748 / CBS 615 / JCM 9827 / NBRC 10315 / NRRL Y-1498 / VKM Y-70</strain>
    </source>
</reference>
<dbReference type="SUPFAM" id="SSF52980">
    <property type="entry name" value="Restriction endonuclease-like"/>
    <property type="match status" value="1"/>
</dbReference>
<dbReference type="GO" id="GO:0000724">
    <property type="term" value="P:double-strand break repair via homologous recombination"/>
    <property type="evidence" value="ECO:0007669"/>
    <property type="project" value="TreeGrafter"/>
</dbReference>
<dbReference type="PANTHER" id="PTHR10150:SF0">
    <property type="entry name" value="DNA REPAIR ENDONUCLEASE XPF"/>
    <property type="match status" value="1"/>
</dbReference>
<evidence type="ECO:0000256" key="10">
    <source>
        <dbReference type="SAM" id="MobiDB-lite"/>
    </source>
</evidence>
<dbReference type="GO" id="GO:0000014">
    <property type="term" value="F:single-stranded DNA endodeoxyribonuclease activity"/>
    <property type="evidence" value="ECO:0007669"/>
    <property type="project" value="TreeGrafter"/>
</dbReference>
<keyword evidence="4" id="KW-0255">Endonuclease</keyword>
<dbReference type="InterPro" id="IPR010994">
    <property type="entry name" value="RuvA_2-like"/>
</dbReference>
<keyword evidence="6" id="KW-0378">Hydrolase</keyword>
<dbReference type="Gene3D" id="3.40.50.10130">
    <property type="match status" value="1"/>
</dbReference>
<sequence length="965" mass="110569">MSLFVGEDDDTETELLAQTEAHVEVPVQELERSLPTTALEPDVSELPEPIKLSLPLKYQREIVSDLLAKDALLILGKGLGWEIIVANILYILNLSNLKDKLPNPPANRKSLLILLNANEVENHKIAADLLELQASMTVVGGESTVVDKRRQIYQKGGVVSITSRILVVDLLSEVLKPEEINGLFVLHAERIKETSNESFIVNLYRDQNEWGFIKAFSDDPESFTGFTPLASRLRHLKLSNTLLWPRFHVDVIESLSFRHKKFHRDLKTVNEINIKLSYKMTRIQSALLTCIEQCLKELIRHCQSLSTDYWDIENLYDPDFVHRIRNSLESHWHRLTQTPKSLVYDLGFLKGLLSSLLTRDSLTFYQIVQSAVDGNLRRSVNTSGTMNLTSMSPWLNSDVAPTITSYAKERALGMSKYVGSDGVESVEYNLEPLPKWIELNKLLKEIGPNSRILVMASDRMVVEELQCLIQKFIMTGEINSRSYMVSKLRGYLMWKELSKLRRQLSNDVNDDEQDDIVVSKTFKRSRENASIRRRTRGASSVANVNRLYSVDDSDRNPESADIDTAVLEKLELENQENEPKEFSKAHVKQEPNENELEDDDLIIIDEQRYTIEVQSFNSKTDDTLLNEFKPTHIIFYEPNLSFIRRVENYQGVHFNEPAKVYMMFYGTSAEEQSSLVQMKKEKEAFTRLIREKANLSKHFETKEDTKFTITKKHVVNTRIAGGQRFQTEDDEFRVIVDVREFNSSLPNLLYRVGSKVIPCMLTIGDYILTPKICVERKAIPDLIASFQSGRLYNQCEQMSRYYELPVLLIEFDEEKSFSFEPFSESRTRPGAPVSNNTNRFLQDHIQNKITMLLISFPKLKIIWSSSPYQTAQIFIELKAGEEAPDITSAINKGLNSDESPALYNEGAIDLLQSIPGINASNFHLIMNRVRNIEEMVKLTKQDFCDILGEENGAKAYNFINRSVRP</sequence>
<evidence type="ECO:0000256" key="9">
    <source>
        <dbReference type="ARBA" id="ARBA00023242"/>
    </source>
</evidence>
<dbReference type="GO" id="GO:0003697">
    <property type="term" value="F:single-stranded DNA binding"/>
    <property type="evidence" value="ECO:0007669"/>
    <property type="project" value="TreeGrafter"/>
</dbReference>
<keyword evidence="7" id="KW-0238">DNA-binding</keyword>
<keyword evidence="3" id="KW-0540">Nuclease</keyword>
<dbReference type="PANTHER" id="PTHR10150">
    <property type="entry name" value="DNA REPAIR ENDONUCLEASE XPF"/>
    <property type="match status" value="1"/>
</dbReference>
<comment type="similarity">
    <text evidence="2">Belongs to the XPF family.</text>
</comment>
<dbReference type="CDD" id="cd20078">
    <property type="entry name" value="XPF_nuclease_XPF_euk"/>
    <property type="match status" value="1"/>
</dbReference>
<organism evidence="13">
    <name type="scientific">Candida tenuis (strain ATCC 10573 / BCRC 21748 / CBS 615 / JCM 9827 / NBRC 10315 / NRRL Y-1498 / VKM Y-70)</name>
    <name type="common">Yeast</name>
    <name type="synonym">Yamadazyma tenuis</name>
    <dbReference type="NCBI Taxonomy" id="590646"/>
    <lineage>
        <taxon>Eukaryota</taxon>
        <taxon>Fungi</taxon>
        <taxon>Dikarya</taxon>
        <taxon>Ascomycota</taxon>
        <taxon>Saccharomycotina</taxon>
        <taxon>Pichiomycetes</taxon>
        <taxon>Debaryomycetaceae</taxon>
        <taxon>Yamadazyma</taxon>
    </lineage>
</organism>
<dbReference type="FunFam" id="3.40.50.10130:FF:000002">
    <property type="entry name" value="DNA repair endonuclease XPF"/>
    <property type="match status" value="1"/>
</dbReference>
<dbReference type="GO" id="GO:0003684">
    <property type="term" value="F:damaged DNA binding"/>
    <property type="evidence" value="ECO:0007669"/>
    <property type="project" value="TreeGrafter"/>
</dbReference>
<evidence type="ECO:0000256" key="7">
    <source>
        <dbReference type="ARBA" id="ARBA00023125"/>
    </source>
</evidence>
<name>G3B7S9_CANTC</name>
<dbReference type="InterPro" id="IPR047520">
    <property type="entry name" value="XPF_nuclease"/>
</dbReference>
<dbReference type="GO" id="GO:0000110">
    <property type="term" value="C:nucleotide-excision repair factor 1 complex"/>
    <property type="evidence" value="ECO:0007669"/>
    <property type="project" value="TreeGrafter"/>
</dbReference>
<evidence type="ECO:0000313" key="12">
    <source>
        <dbReference type="EMBL" id="EGV62313.1"/>
    </source>
</evidence>
<dbReference type="SMART" id="SM00891">
    <property type="entry name" value="ERCC4"/>
    <property type="match status" value="1"/>
</dbReference>
<evidence type="ECO:0000256" key="2">
    <source>
        <dbReference type="ARBA" id="ARBA00010015"/>
    </source>
</evidence>
<proteinExistence type="inferred from homology"/>
<evidence type="ECO:0000256" key="8">
    <source>
        <dbReference type="ARBA" id="ARBA00023204"/>
    </source>
</evidence>
<accession>G3B7S9</accession>
<feature type="region of interest" description="Disordered" evidence="10">
    <location>
        <begin position="573"/>
        <end position="593"/>
    </location>
</feature>
<dbReference type="Proteomes" id="UP000000707">
    <property type="component" value="Unassembled WGS sequence"/>
</dbReference>
<keyword evidence="9" id="KW-0539">Nucleus</keyword>
<keyword evidence="8" id="KW-0234">DNA repair</keyword>
<evidence type="ECO:0000256" key="1">
    <source>
        <dbReference type="ARBA" id="ARBA00004123"/>
    </source>
</evidence>
<keyword evidence="5" id="KW-0227">DNA damage</keyword>
<feature type="compositionally biased region" description="Basic and acidic residues" evidence="10">
    <location>
        <begin position="573"/>
        <end position="591"/>
    </location>
</feature>
<dbReference type="InterPro" id="IPR006166">
    <property type="entry name" value="ERCC4_domain"/>
</dbReference>
<evidence type="ECO:0000256" key="4">
    <source>
        <dbReference type="ARBA" id="ARBA00022759"/>
    </source>
</evidence>
<dbReference type="GO" id="GO:1901255">
    <property type="term" value="P:nucleotide-excision repair involved in interstrand cross-link repair"/>
    <property type="evidence" value="ECO:0007669"/>
    <property type="project" value="TreeGrafter"/>
</dbReference>
<evidence type="ECO:0000259" key="11">
    <source>
        <dbReference type="SMART" id="SM00891"/>
    </source>
</evidence>
<dbReference type="GeneID" id="18249552"/>
<feature type="domain" description="ERCC4" evidence="11">
    <location>
        <begin position="733"/>
        <end position="813"/>
    </location>
</feature>
<dbReference type="GO" id="GO:0000736">
    <property type="term" value="P:double-strand break repair via single-strand annealing, removal of nonhomologous ends"/>
    <property type="evidence" value="ECO:0007669"/>
    <property type="project" value="TreeGrafter"/>
</dbReference>
<dbReference type="OrthoDB" id="361020at2759"/>
<dbReference type="Pfam" id="PF02732">
    <property type="entry name" value="ERCC4"/>
    <property type="match status" value="1"/>
</dbReference>
<gene>
    <name evidence="12" type="ORF">CANTEDRAFT_131677</name>
</gene>
<dbReference type="Gene3D" id="1.10.150.20">
    <property type="entry name" value="5' to 3' exonuclease, C-terminal subdomain"/>
    <property type="match status" value="1"/>
</dbReference>
<keyword evidence="13" id="KW-1185">Reference proteome</keyword>
<evidence type="ECO:0000256" key="3">
    <source>
        <dbReference type="ARBA" id="ARBA00022722"/>
    </source>
</evidence>
<evidence type="ECO:0000313" key="13">
    <source>
        <dbReference type="Proteomes" id="UP000000707"/>
    </source>
</evidence>
<dbReference type="eggNOG" id="KOG0442">
    <property type="taxonomic scope" value="Eukaryota"/>
</dbReference>
<comment type="subcellular location">
    <subcellularLocation>
        <location evidence="1">Nucleus</location>
    </subcellularLocation>
</comment>
<dbReference type="InterPro" id="IPR011335">
    <property type="entry name" value="Restrct_endonuc-II-like"/>
</dbReference>
<evidence type="ECO:0000256" key="6">
    <source>
        <dbReference type="ARBA" id="ARBA00022801"/>
    </source>
</evidence>
<dbReference type="GO" id="GO:0000712">
    <property type="term" value="P:resolution of meiotic recombination intermediates"/>
    <property type="evidence" value="ECO:0007669"/>
    <property type="project" value="TreeGrafter"/>
</dbReference>
<dbReference type="KEGG" id="cten:18249552"/>
<protein>
    <recommendedName>
        <fullName evidence="11">ERCC4 domain-containing protein</fullName>
    </recommendedName>
</protein>
<dbReference type="HOGENOM" id="CLU_002265_2_0_1"/>
<dbReference type="SUPFAM" id="SSF47781">
    <property type="entry name" value="RuvA domain 2-like"/>
    <property type="match status" value="1"/>
</dbReference>
<dbReference type="STRING" id="590646.G3B7S9"/>
<evidence type="ECO:0000256" key="5">
    <source>
        <dbReference type="ARBA" id="ARBA00022763"/>
    </source>
</evidence>
<dbReference type="EMBL" id="GL996527">
    <property type="protein sequence ID" value="EGV62313.1"/>
    <property type="molecule type" value="Genomic_DNA"/>
</dbReference>
<dbReference type="AlphaFoldDB" id="G3B7S9"/>